<dbReference type="Proteomes" id="UP000184267">
    <property type="component" value="Unassembled WGS sequence"/>
</dbReference>
<gene>
    <name evidence="1" type="ORF">TRAPUB_4203</name>
</gene>
<reference evidence="1 2" key="1">
    <citation type="submission" date="2016-10" db="EMBL/GenBank/DDBJ databases">
        <title>Genome sequence of the basidiomycete white-rot fungus Trametes pubescens.</title>
        <authorList>
            <person name="Makela M.R."/>
            <person name="Granchi Z."/>
            <person name="Peng M."/>
            <person name="De Vries R.P."/>
            <person name="Grigoriev I."/>
            <person name="Riley R."/>
            <person name="Hilden K."/>
        </authorList>
    </citation>
    <scope>NUCLEOTIDE SEQUENCE [LARGE SCALE GENOMIC DNA]</scope>
    <source>
        <strain evidence="1 2">FBCC735</strain>
    </source>
</reference>
<accession>A0A1M2VBN8</accession>
<evidence type="ECO:0000313" key="1">
    <source>
        <dbReference type="EMBL" id="OJT05009.1"/>
    </source>
</evidence>
<name>A0A1M2VBN8_TRAPU</name>
<comment type="caution">
    <text evidence="1">The sequence shown here is derived from an EMBL/GenBank/DDBJ whole genome shotgun (WGS) entry which is preliminary data.</text>
</comment>
<dbReference type="EMBL" id="MNAD01001497">
    <property type="protein sequence ID" value="OJT05009.1"/>
    <property type="molecule type" value="Genomic_DNA"/>
</dbReference>
<evidence type="ECO:0000313" key="2">
    <source>
        <dbReference type="Proteomes" id="UP000184267"/>
    </source>
</evidence>
<protein>
    <submittedName>
        <fullName evidence="1">Uncharacterized protein</fullName>
    </submittedName>
</protein>
<dbReference type="AlphaFoldDB" id="A0A1M2VBN8"/>
<keyword evidence="2" id="KW-1185">Reference proteome</keyword>
<sequence>MNETRYVRTHVALPHPLTRDAIHDRQRFGQAHAAKTPRATAEDVVTAFENASEDDLKVFREAAIAHLTKPKKVRKDAKGKGKAT</sequence>
<organism evidence="1 2">
    <name type="scientific">Trametes pubescens</name>
    <name type="common">White-rot fungus</name>
    <dbReference type="NCBI Taxonomy" id="154538"/>
    <lineage>
        <taxon>Eukaryota</taxon>
        <taxon>Fungi</taxon>
        <taxon>Dikarya</taxon>
        <taxon>Basidiomycota</taxon>
        <taxon>Agaricomycotina</taxon>
        <taxon>Agaricomycetes</taxon>
        <taxon>Polyporales</taxon>
        <taxon>Polyporaceae</taxon>
        <taxon>Trametes</taxon>
    </lineage>
</organism>
<proteinExistence type="predicted"/>
<dbReference type="OrthoDB" id="2757999at2759"/>